<dbReference type="AlphaFoldDB" id="A0A2H1GCQ8"/>
<evidence type="ECO:0000313" key="2">
    <source>
        <dbReference type="EMBL" id="SMR51341.1"/>
    </source>
</evidence>
<reference evidence="3" key="1">
    <citation type="submission" date="2017-05" db="EMBL/GenBank/DDBJ databases">
        <authorList>
            <person name="Song R."/>
            <person name="Chenine A.L."/>
            <person name="Ruprecht R.M."/>
        </authorList>
    </citation>
    <scope>NUCLEOTIDE SEQUENCE [LARGE SCALE GENOMIC DNA]</scope>
</reference>
<dbReference type="Proteomes" id="UP000245764">
    <property type="component" value="Chromosome 4"/>
</dbReference>
<evidence type="ECO:0000313" key="3">
    <source>
        <dbReference type="Proteomes" id="UP000245764"/>
    </source>
</evidence>
<feature type="compositionally biased region" description="Low complexity" evidence="1">
    <location>
        <begin position="1"/>
        <end position="13"/>
    </location>
</feature>
<sequence length="357" mass="41236">MTSTHPTTSPNSPLDGASAGDRAHHQPFRLLDLPDELWVKIGTMAIDGLPGSHVTGHLKCDLKQPAILQTCASLRSELRLDYFRTKVFINPQMAVLLKHRQKYGEYLHAIGADARQLITIRFNGGWYEPKDFSPEVKKKLKATLQGAWPGLKFKLDSEWIGIKYLKRRWSSKMTQAQFKINTSKMSPNSTTATIRAPSQPFRLLDLPDELWVRIGNMIIEDSPLNRAGSYPHYRLMKPPAILQTCSALRKELRPVYFKTKVAITPESRFDLLCHRHILGEFLRTIGGEARRQMEVKFDGGWTVPTKEPPRFPRRELSVLRRALWGVEFKLEGEWVRRDWHWRWSTGTRPVQWTITFL</sequence>
<dbReference type="EMBL" id="LT854256">
    <property type="protein sequence ID" value="SMR51341.1"/>
    <property type="molecule type" value="Genomic_DNA"/>
</dbReference>
<evidence type="ECO:0008006" key="4">
    <source>
        <dbReference type="Google" id="ProtNLM"/>
    </source>
</evidence>
<accession>A0A2H1GCQ8</accession>
<feature type="region of interest" description="Disordered" evidence="1">
    <location>
        <begin position="1"/>
        <end position="22"/>
    </location>
</feature>
<name>A0A2H1GCQ8_ZYMTR</name>
<gene>
    <name evidence="2" type="ORF">ZT1E4_G5560</name>
</gene>
<protein>
    <recommendedName>
        <fullName evidence="4">F-box domain-containing protein</fullName>
    </recommendedName>
</protein>
<proteinExistence type="predicted"/>
<evidence type="ECO:0000256" key="1">
    <source>
        <dbReference type="SAM" id="MobiDB-lite"/>
    </source>
</evidence>
<organism evidence="2 3">
    <name type="scientific">Zymoseptoria tritici ST99CH_1E4</name>
    <dbReference type="NCBI Taxonomy" id="1276532"/>
    <lineage>
        <taxon>Eukaryota</taxon>
        <taxon>Fungi</taxon>
        <taxon>Dikarya</taxon>
        <taxon>Ascomycota</taxon>
        <taxon>Pezizomycotina</taxon>
        <taxon>Dothideomycetes</taxon>
        <taxon>Dothideomycetidae</taxon>
        <taxon>Mycosphaerellales</taxon>
        <taxon>Mycosphaerellaceae</taxon>
        <taxon>Zymoseptoria</taxon>
    </lineage>
</organism>